<organism evidence="2 3">
    <name type="scientific">Falsarthrobacter nasiphocae</name>
    <dbReference type="NCBI Taxonomy" id="189863"/>
    <lineage>
        <taxon>Bacteria</taxon>
        <taxon>Bacillati</taxon>
        <taxon>Actinomycetota</taxon>
        <taxon>Actinomycetes</taxon>
        <taxon>Micrococcales</taxon>
        <taxon>Micrococcaceae</taxon>
        <taxon>Falsarthrobacter</taxon>
    </lineage>
</organism>
<dbReference type="AlphaFoldDB" id="A0AAE3YI84"/>
<comment type="caution">
    <text evidence="2">The sequence shown here is derived from an EMBL/GenBank/DDBJ whole genome shotgun (WGS) entry which is preliminary data.</text>
</comment>
<protein>
    <submittedName>
        <fullName evidence="2">DivIVA domain-containing protein</fullName>
    </submittedName>
</protein>
<dbReference type="EMBL" id="JAVDUI010000001">
    <property type="protein sequence ID" value="MDR6892639.1"/>
    <property type="molecule type" value="Genomic_DNA"/>
</dbReference>
<keyword evidence="3" id="KW-1185">Reference proteome</keyword>
<accession>A0AAE3YI84</accession>
<dbReference type="RefSeq" id="WP_309851963.1">
    <property type="nucleotide sequence ID" value="NZ_BAAAIU010000020.1"/>
</dbReference>
<evidence type="ECO:0000313" key="2">
    <source>
        <dbReference type="EMBL" id="MDR6892639.1"/>
    </source>
</evidence>
<sequence length="317" mass="33230">MTFSRVSSQRTGYEPQDVKRYVAGHAGPTFRSVKGGFNPVEVDEFVDLREDRRAVAAARGDEREGRLTGETGRLAVEVLARALRPAGRRFRAPSRARGAAYAPRGVDELCERLVEALGWPGGSLPDDGAPGGGPFASDHRAPRGWPEPHAVLTSTGVRTSVFEAAPSSNGAIRGYEEAQVDAFLEDAARLLAVFEGLRLDPRVAIDADAVRRQLGGATPDAPVAADAPDAPVAASPGVVEARRGIESLAAGPHAAAPASPQDAAREAPSAPEPTVAEPATTRVPVISPDVRADIRRPSRQGASDRPRRAAEPGGESD</sequence>
<feature type="region of interest" description="Disordered" evidence="1">
    <location>
        <begin position="250"/>
        <end position="317"/>
    </location>
</feature>
<reference evidence="2" key="1">
    <citation type="submission" date="2023-07" db="EMBL/GenBank/DDBJ databases">
        <title>Sequencing the genomes of 1000 actinobacteria strains.</title>
        <authorList>
            <person name="Klenk H.-P."/>
        </authorList>
    </citation>
    <scope>NUCLEOTIDE SEQUENCE</scope>
    <source>
        <strain evidence="2">DSM 13988</strain>
    </source>
</reference>
<evidence type="ECO:0000313" key="3">
    <source>
        <dbReference type="Proteomes" id="UP001247307"/>
    </source>
</evidence>
<name>A0AAE3YI84_9MICC</name>
<feature type="compositionally biased region" description="Basic and acidic residues" evidence="1">
    <location>
        <begin position="290"/>
        <end position="310"/>
    </location>
</feature>
<dbReference type="Proteomes" id="UP001247307">
    <property type="component" value="Unassembled WGS sequence"/>
</dbReference>
<proteinExistence type="predicted"/>
<gene>
    <name evidence="2" type="ORF">J2S35_001579</name>
</gene>
<evidence type="ECO:0000256" key="1">
    <source>
        <dbReference type="SAM" id="MobiDB-lite"/>
    </source>
</evidence>
<feature type="compositionally biased region" description="Low complexity" evidence="1">
    <location>
        <begin position="250"/>
        <end position="262"/>
    </location>
</feature>